<accession>A0A0M3JYM1</accession>
<protein>
    <submittedName>
        <fullName evidence="14">Zf-C2H2_3 domain-containing protein</fullName>
    </submittedName>
</protein>
<keyword evidence="5" id="KW-0863">Zinc-finger</keyword>
<keyword evidence="6" id="KW-0862">Zinc</keyword>
<dbReference type="Pfam" id="PF13878">
    <property type="entry name" value="zf-C2H2_3"/>
    <property type="match status" value="1"/>
</dbReference>
<evidence type="ECO:0000256" key="5">
    <source>
        <dbReference type="ARBA" id="ARBA00022771"/>
    </source>
</evidence>
<feature type="domain" description="N-acetyltransferase ESCO acetyl-transferase" evidence="11">
    <location>
        <begin position="222"/>
        <end position="278"/>
    </location>
</feature>
<dbReference type="Proteomes" id="UP000267096">
    <property type="component" value="Unassembled WGS sequence"/>
</dbReference>
<keyword evidence="13" id="KW-1185">Reference proteome</keyword>
<keyword evidence="8" id="KW-0131">Cell cycle</keyword>
<dbReference type="AlphaFoldDB" id="A0A0M3JYM1"/>
<dbReference type="InterPro" id="IPR028009">
    <property type="entry name" value="ESCO_Acetyltransf_dom"/>
</dbReference>
<reference evidence="14" key="1">
    <citation type="submission" date="2017-02" db="UniProtKB">
        <authorList>
            <consortium name="WormBaseParasite"/>
        </authorList>
    </citation>
    <scope>IDENTIFICATION</scope>
</reference>
<dbReference type="PANTHER" id="PTHR45884">
    <property type="entry name" value="N-ACETYLTRANSFERASE ECO"/>
    <property type="match status" value="1"/>
</dbReference>
<dbReference type="PANTHER" id="PTHR45884:SF2">
    <property type="entry name" value="N-ACETYLTRANSFERASE ECO"/>
    <property type="match status" value="1"/>
</dbReference>
<evidence type="ECO:0000256" key="1">
    <source>
        <dbReference type="ARBA" id="ARBA00004123"/>
    </source>
</evidence>
<keyword evidence="9" id="KW-0012">Acyltransferase</keyword>
<dbReference type="GO" id="GO:0061733">
    <property type="term" value="F:protein-lysine-acetyltransferase activity"/>
    <property type="evidence" value="ECO:0007669"/>
    <property type="project" value="TreeGrafter"/>
</dbReference>
<keyword evidence="3" id="KW-0808">Transferase</keyword>
<dbReference type="WBParaSite" id="ASIM_0001355101-mRNA-1">
    <property type="protein sequence ID" value="ASIM_0001355101-mRNA-1"/>
    <property type="gene ID" value="ASIM_0001355101"/>
</dbReference>
<proteinExistence type="inferred from homology"/>
<keyword evidence="4" id="KW-0479">Metal-binding</keyword>
<evidence type="ECO:0000259" key="10">
    <source>
        <dbReference type="Pfam" id="PF13878"/>
    </source>
</evidence>
<evidence type="ECO:0000256" key="8">
    <source>
        <dbReference type="ARBA" id="ARBA00023306"/>
    </source>
</evidence>
<evidence type="ECO:0000256" key="2">
    <source>
        <dbReference type="ARBA" id="ARBA00005816"/>
    </source>
</evidence>
<comment type="subcellular location">
    <subcellularLocation>
        <location evidence="1">Nucleus</location>
    </subcellularLocation>
</comment>
<dbReference type="OrthoDB" id="428854at2759"/>
<evidence type="ECO:0000313" key="12">
    <source>
        <dbReference type="EMBL" id="VDK48607.1"/>
    </source>
</evidence>
<evidence type="ECO:0000259" key="11">
    <source>
        <dbReference type="Pfam" id="PF13880"/>
    </source>
</evidence>
<evidence type="ECO:0000256" key="7">
    <source>
        <dbReference type="ARBA" id="ARBA00023242"/>
    </source>
</evidence>
<comment type="similarity">
    <text evidence="2">Belongs to the acetyltransferase family. ECO subfamily.</text>
</comment>
<evidence type="ECO:0000256" key="9">
    <source>
        <dbReference type="ARBA" id="ARBA00023315"/>
    </source>
</evidence>
<dbReference type="InterPro" id="IPR028005">
    <property type="entry name" value="AcTrfase_ESCO_Znf_dom"/>
</dbReference>
<evidence type="ECO:0000256" key="3">
    <source>
        <dbReference type="ARBA" id="ARBA00022679"/>
    </source>
</evidence>
<reference evidence="12 13" key="2">
    <citation type="submission" date="2018-11" db="EMBL/GenBank/DDBJ databases">
        <authorList>
            <consortium name="Pathogen Informatics"/>
        </authorList>
    </citation>
    <scope>NUCLEOTIDE SEQUENCE [LARGE SCALE GENOMIC DNA]</scope>
</reference>
<evidence type="ECO:0000313" key="13">
    <source>
        <dbReference type="Proteomes" id="UP000267096"/>
    </source>
</evidence>
<evidence type="ECO:0000256" key="6">
    <source>
        <dbReference type="ARBA" id="ARBA00022833"/>
    </source>
</evidence>
<dbReference type="GO" id="GO:0008270">
    <property type="term" value="F:zinc ion binding"/>
    <property type="evidence" value="ECO:0007669"/>
    <property type="project" value="UniProtKB-KW"/>
</dbReference>
<dbReference type="GO" id="GO:0000785">
    <property type="term" value="C:chromatin"/>
    <property type="evidence" value="ECO:0007669"/>
    <property type="project" value="TreeGrafter"/>
</dbReference>
<keyword evidence="7" id="KW-0539">Nucleus</keyword>
<dbReference type="GO" id="GO:0007064">
    <property type="term" value="P:mitotic sister chromatid cohesion"/>
    <property type="evidence" value="ECO:0007669"/>
    <property type="project" value="TreeGrafter"/>
</dbReference>
<organism evidence="14">
    <name type="scientific">Anisakis simplex</name>
    <name type="common">Herring worm</name>
    <dbReference type="NCBI Taxonomy" id="6269"/>
    <lineage>
        <taxon>Eukaryota</taxon>
        <taxon>Metazoa</taxon>
        <taxon>Ecdysozoa</taxon>
        <taxon>Nematoda</taxon>
        <taxon>Chromadorea</taxon>
        <taxon>Rhabditida</taxon>
        <taxon>Spirurina</taxon>
        <taxon>Ascaridomorpha</taxon>
        <taxon>Ascaridoidea</taxon>
        <taxon>Anisakidae</taxon>
        <taxon>Anisakis</taxon>
        <taxon>Anisakis simplex complex</taxon>
    </lineage>
</organism>
<gene>
    <name evidence="12" type="ORF">ASIM_LOCUS12979</name>
</gene>
<feature type="domain" description="N-acetyltransferase ESCO zinc-finger" evidence="10">
    <location>
        <begin position="54"/>
        <end position="93"/>
    </location>
</feature>
<sequence>MSLPADTIPSTSLSPLWNSQSHNNTLDFNLPPRCDSSSKRKRKLLCIRNDDPKQMTLDAGQKEFGVQRCKKCGMVYDIDSMKDRKAHEEFHNRLADTRWFRVKFKQIDEWKRDLCYAYVEGGYIFSLNSTSKCSLRKRFEKIVLECVNIELGYSEDLASVWDRRGSREGLLFISDSHCEYPFIAGILLIDHVKKAYRLNDLRSKDELKSSRNEAITQEVHGTIMGINRIWVHSQMRRKSIASRLIRRGRELFLGDGILPDNMVAFSEPTNDGIALANSRSKQILVYDIDSVV</sequence>
<evidence type="ECO:0000313" key="14">
    <source>
        <dbReference type="WBParaSite" id="ASIM_0001355101-mRNA-1"/>
    </source>
</evidence>
<evidence type="ECO:0000256" key="4">
    <source>
        <dbReference type="ARBA" id="ARBA00022723"/>
    </source>
</evidence>
<dbReference type="GO" id="GO:0005634">
    <property type="term" value="C:nucleus"/>
    <property type="evidence" value="ECO:0007669"/>
    <property type="project" value="UniProtKB-SubCell"/>
</dbReference>
<dbReference type="EMBL" id="UYRR01031289">
    <property type="protein sequence ID" value="VDK48607.1"/>
    <property type="molecule type" value="Genomic_DNA"/>
</dbReference>
<name>A0A0M3JYM1_ANISI</name>
<dbReference type="Pfam" id="PF13880">
    <property type="entry name" value="Acetyltransf_13"/>
    <property type="match status" value="1"/>
</dbReference>